<feature type="transmembrane region" description="Helical" evidence="2">
    <location>
        <begin position="110"/>
        <end position="132"/>
    </location>
</feature>
<dbReference type="Pfam" id="PF04258">
    <property type="entry name" value="Peptidase_A22B"/>
    <property type="match status" value="1"/>
</dbReference>
<dbReference type="GO" id="GO:0098553">
    <property type="term" value="C:lumenal side of endoplasmic reticulum membrane"/>
    <property type="evidence" value="ECO:0007669"/>
    <property type="project" value="TreeGrafter"/>
</dbReference>
<evidence type="ECO:0000256" key="2">
    <source>
        <dbReference type="SAM" id="Phobius"/>
    </source>
</evidence>
<sequence>MDYILLTVWNMVILIASVIIYTGCRRSYSIYFFERDAKRIIFLEDAGAVAVPVVLSVLLIILHYSLKLSGKNDMEERTEQKLPQSRTSSVSRQLTRKMPIKLDSISESVVAGKICYMIPIILLHVVTVTFFIDGNEKEMKTKQSEDLPKKMESVDGSNSEEYLISDEILSTSSLKNISKQLIQESKEVSENIAETESTGRIDQENPSNRTASLQRKSSILSDHELDVERKRSQIYKKMGKVTSLPAMNEMVTVMHFSSINISKRSVLNIFGQLISIHIPIWFGVIAVQITVVEIFDNKFYQLFYYHHPRMKQLAMVIAVLLGLFHEVKWTWVVNDMLGIATSYVIIARIETASYFAGFLFLLGMILFDIFWFYCFDLFSVVTKHSRSPLMLIIPLGKSQRPASISVLDIIVPGIFLNILLKFAEMYDSEVFVLSFYACIFGLLITELITLLQRKSTPAIVLPGIFALSASMLSVENPSDLWRFGIKH</sequence>
<feature type="transmembrane region" description="Helical" evidence="2">
    <location>
        <begin position="352"/>
        <end position="381"/>
    </location>
</feature>
<feature type="transmembrane region" description="Helical" evidence="2">
    <location>
        <begin position="269"/>
        <end position="292"/>
    </location>
</feature>
<dbReference type="GO" id="GO:0098554">
    <property type="term" value="C:cytoplasmic side of endoplasmic reticulum membrane"/>
    <property type="evidence" value="ECO:0007669"/>
    <property type="project" value="TreeGrafter"/>
</dbReference>
<keyword evidence="2" id="KW-0812">Transmembrane</keyword>
<feature type="transmembrane region" description="Helical" evidence="2">
    <location>
        <begin position="313"/>
        <end position="332"/>
    </location>
</feature>
<proteinExistence type="predicted"/>
<protein>
    <submittedName>
        <fullName evidence="3">BMA-IMP-3</fullName>
    </submittedName>
</protein>
<feature type="region of interest" description="Disordered" evidence="1">
    <location>
        <begin position="188"/>
        <end position="215"/>
    </location>
</feature>
<dbReference type="PANTHER" id="PTHR12174">
    <property type="entry name" value="SIGNAL PEPTIDE PEPTIDASE"/>
    <property type="match status" value="1"/>
</dbReference>
<dbReference type="AlphaFoldDB" id="A0A0H5SE24"/>
<feature type="compositionally biased region" description="Polar residues" evidence="1">
    <location>
        <begin position="204"/>
        <end position="215"/>
    </location>
</feature>
<evidence type="ECO:0000313" key="4">
    <source>
        <dbReference type="WormBase" id="Bm2546"/>
    </source>
</evidence>
<dbReference type="EMBL" id="LN855966">
    <property type="protein sequence ID" value="CRZ22186.1"/>
    <property type="molecule type" value="Genomic_DNA"/>
</dbReference>
<feature type="transmembrane region" description="Helical" evidence="2">
    <location>
        <begin position="432"/>
        <end position="451"/>
    </location>
</feature>
<dbReference type="GO" id="GO:0033619">
    <property type="term" value="P:membrane protein proteolysis"/>
    <property type="evidence" value="ECO:0007669"/>
    <property type="project" value="TreeGrafter"/>
</dbReference>
<reference evidence="3" key="2">
    <citation type="submission" date="2012-12" db="EMBL/GenBank/DDBJ databases">
        <authorList>
            <person name="Gao Y.W."/>
            <person name="Fan S.T."/>
            <person name="Sun H.T."/>
            <person name="Wang Z."/>
            <person name="Gao X.L."/>
            <person name="Li Y.G."/>
            <person name="Wang T.C."/>
            <person name="Zhang K."/>
            <person name="Xu W.W."/>
            <person name="Yu Z.J."/>
            <person name="Xia X.Z."/>
        </authorList>
    </citation>
    <scope>NUCLEOTIDE SEQUENCE</scope>
    <source>
        <strain evidence="3">FR3</strain>
    </source>
</reference>
<name>A0A0H5SE24_BRUMA</name>
<feature type="transmembrane region" description="Helical" evidence="2">
    <location>
        <begin position="45"/>
        <end position="66"/>
    </location>
</feature>
<gene>
    <name evidence="4" type="primary">bma-imp-3</name>
    <name evidence="3" type="synonym">Bma-imp-3</name>
    <name evidence="4" type="ORF">Bm2546</name>
    <name evidence="3" type="ORF">BM_Bm2546</name>
</gene>
<organism evidence="3">
    <name type="scientific">Brugia malayi</name>
    <name type="common">Filarial nematode worm</name>
    <dbReference type="NCBI Taxonomy" id="6279"/>
    <lineage>
        <taxon>Eukaryota</taxon>
        <taxon>Metazoa</taxon>
        <taxon>Ecdysozoa</taxon>
        <taxon>Nematoda</taxon>
        <taxon>Chromadorea</taxon>
        <taxon>Rhabditida</taxon>
        <taxon>Spirurina</taxon>
        <taxon>Spiruromorpha</taxon>
        <taxon>Filarioidea</taxon>
        <taxon>Onchocercidae</taxon>
        <taxon>Brugia</taxon>
    </lineage>
</organism>
<accession>A0A0H5SE24</accession>
<dbReference type="GO" id="GO:0006465">
    <property type="term" value="P:signal peptide processing"/>
    <property type="evidence" value="ECO:0007669"/>
    <property type="project" value="TreeGrafter"/>
</dbReference>
<reference evidence="3" key="1">
    <citation type="journal article" date="2007" name="Science">
        <title>Draft genome of the filarial nematode parasite Brugia malayi.</title>
        <authorList>
            <person name="Ghedin E."/>
            <person name="Wang S."/>
            <person name="Spiro D."/>
            <person name="Caler E."/>
            <person name="Zhao Q."/>
            <person name="Crabtree J."/>
            <person name="Allen J.E."/>
            <person name="Delcher A.L."/>
            <person name="Guiliano D.B."/>
            <person name="Miranda-Saavedra D."/>
            <person name="Angiuoli S.V."/>
            <person name="Creasy T."/>
            <person name="Amedeo P."/>
            <person name="Haas B."/>
            <person name="El-Sayed N.M."/>
            <person name="Wortman J.R."/>
            <person name="Feldblyum T."/>
            <person name="Tallon L."/>
            <person name="Schatz M."/>
            <person name="Shumway M."/>
            <person name="Koo H."/>
            <person name="Salzberg S.L."/>
            <person name="Schobel S."/>
            <person name="Pertea M."/>
            <person name="Pop M."/>
            <person name="White O."/>
            <person name="Barton G.J."/>
            <person name="Carlow C.K."/>
            <person name="Crawford M.J."/>
            <person name="Daub J."/>
            <person name="Dimmic M.W."/>
            <person name="Estes C.F."/>
            <person name="Foster J.M."/>
            <person name="Ganatra M."/>
            <person name="Gregory W.F."/>
            <person name="Johnson N.M."/>
            <person name="Jin J."/>
            <person name="Komuniecki R."/>
            <person name="Korf I."/>
            <person name="Kumar S."/>
            <person name="Laney S."/>
            <person name="Li B.W."/>
            <person name="Li W."/>
            <person name="Lindblom T.H."/>
            <person name="Lustigman S."/>
            <person name="Ma D."/>
            <person name="Maina C.V."/>
            <person name="Martin D.M."/>
            <person name="McCarter J.P."/>
            <person name="McReynolds L."/>
            <person name="Mitreva M."/>
            <person name="Nutman T.B."/>
            <person name="Parkinson J."/>
            <person name="Peregrin-Alvarez J.M."/>
            <person name="Poole C."/>
            <person name="Ren Q."/>
            <person name="Saunders L."/>
            <person name="Sluder A.E."/>
            <person name="Smith K."/>
            <person name="Stanke M."/>
            <person name="Unnasch T.R."/>
            <person name="Ware J."/>
            <person name="Wei A.D."/>
            <person name="Weil G."/>
            <person name="Williams D.J."/>
            <person name="Zhang Y."/>
            <person name="Williams S.A."/>
            <person name="Fraser-Liggett C."/>
            <person name="Slatko B."/>
            <person name="Blaxter M.L."/>
            <person name="Scott A.L."/>
        </authorList>
    </citation>
    <scope>NUCLEOTIDE SEQUENCE</scope>
    <source>
        <strain evidence="3">FR3</strain>
    </source>
</reference>
<evidence type="ECO:0000256" key="1">
    <source>
        <dbReference type="SAM" id="MobiDB-lite"/>
    </source>
</evidence>
<keyword evidence="2" id="KW-1133">Transmembrane helix</keyword>
<feature type="transmembrane region" description="Helical" evidence="2">
    <location>
        <begin position="402"/>
        <end position="420"/>
    </location>
</feature>
<evidence type="ECO:0000313" key="3">
    <source>
        <dbReference type="EMBL" id="CRZ22186.1"/>
    </source>
</evidence>
<dbReference type="WormBase" id="Bm2546">
    <property type="protein sequence ID" value="BM42427"/>
    <property type="gene ID" value="WBGene00222807"/>
    <property type="gene designation" value="Bma-imp-3"/>
</dbReference>
<feature type="transmembrane region" description="Helical" evidence="2">
    <location>
        <begin position="6"/>
        <end position="24"/>
    </location>
</feature>
<dbReference type="PANTHER" id="PTHR12174:SF35">
    <property type="entry name" value="INTRAMEMBRANE PROTEASE (IMPAS) FAMILY"/>
    <property type="match status" value="1"/>
</dbReference>
<dbReference type="OMA" id="WISNDIL"/>
<dbReference type="GO" id="GO:0042500">
    <property type="term" value="F:aspartic endopeptidase activity, intramembrane cleaving"/>
    <property type="evidence" value="ECO:0007669"/>
    <property type="project" value="InterPro"/>
</dbReference>
<keyword evidence="2" id="KW-0472">Membrane</keyword>
<dbReference type="InterPro" id="IPR007369">
    <property type="entry name" value="Peptidase_A22B_SPP"/>
</dbReference>